<evidence type="ECO:0000256" key="5">
    <source>
        <dbReference type="ARBA" id="ARBA00022692"/>
    </source>
</evidence>
<feature type="binding site" evidence="11">
    <location>
        <position position="464"/>
    </location>
    <ligand>
        <name>Mn(2+)</name>
        <dbReference type="ChEBI" id="CHEBI:29035"/>
    </ligand>
</feature>
<evidence type="ECO:0000256" key="10">
    <source>
        <dbReference type="PIRSR" id="PIRSR005091-2"/>
    </source>
</evidence>
<evidence type="ECO:0000256" key="1">
    <source>
        <dbReference type="ARBA" id="ARBA00004651"/>
    </source>
</evidence>
<evidence type="ECO:0000256" key="4">
    <source>
        <dbReference type="ARBA" id="ARBA00022475"/>
    </source>
</evidence>
<evidence type="ECO:0000256" key="12">
    <source>
        <dbReference type="SAM" id="Phobius"/>
    </source>
</evidence>
<evidence type="ECO:0000256" key="2">
    <source>
        <dbReference type="ARBA" id="ARBA00004936"/>
    </source>
</evidence>
<sequence>MALRPFGLFSVLIWAKAALAYAVLFGADASCLWRPLVVELPFVWLVFVFIERWGGVRKWAAYWTADLLLTGIYFAVIMYYKYYGIVVTYHALQQINQLFEVRQSVYSLMHPYFLLIFTDLVVMAGWFAWKRGKIPALQSARPAPDKLRRAVAVAAFAAGAFLIWQNRAIVNELRQTREMGIMHYQVYTIISDAARAWTESSSFAAGLPVVTPEVVAAVKGDEQKDVHSPQFGLASGRNVIIVQLESFQNFLLDLTVDGREVTPVMNRLKREAIYFPRFFQQVGQGNTSDAEFVVNTSFYVPSAGAASREYTGRELPGLPRLFRTYGYEAVTFHTNTVEFWNRDELYPALGFSRYYDMAFFGEQDVIAFGASDEVLYRKTAEELDRLHREGKAFYAQVVSLSAHHPYILPEEKIKLKLPDRFAGTLVGRYLQAQHYADEALGLFVDELRSRGLWDRSLVVIYGDHLGLPIYALTREEKRLMAELLGRDYGYVDMLNVPLLVLLPGVADVAPQTIDRVGGQADVFPTVAELMGFPDDGGIRFGKNLFLPGPNLLPQSYYLPSGSFLNDEALFIPGQGFEDGEIYPIRPGAGKPAVTEDEFRRAAELFRMSEQVVRRLPELHRNVSSSGGRE</sequence>
<comment type="pathway">
    <text evidence="2">Cell wall biogenesis; lipoteichoic acid biosynthesis.</text>
</comment>
<keyword evidence="10" id="KW-0464">Manganese</keyword>
<keyword evidence="4 8" id="KW-1003">Cell membrane</keyword>
<dbReference type="PANTHER" id="PTHR47371">
    <property type="entry name" value="LIPOTEICHOIC ACID SYNTHASE"/>
    <property type="match status" value="1"/>
</dbReference>
<dbReference type="Gene3D" id="3.30.1120.170">
    <property type="match status" value="1"/>
</dbReference>
<feature type="domain" description="Sulfatase N-terminal" evidence="13">
    <location>
        <begin position="237"/>
        <end position="531"/>
    </location>
</feature>
<dbReference type="Gene3D" id="3.40.720.10">
    <property type="entry name" value="Alkaline Phosphatase, subunit A"/>
    <property type="match status" value="1"/>
</dbReference>
<feature type="binding site" evidence="11">
    <location>
        <position position="287"/>
    </location>
    <ligand>
        <name>Mn(2+)</name>
        <dbReference type="ChEBI" id="CHEBI:29035"/>
    </ligand>
</feature>
<gene>
    <name evidence="14" type="ORF">BLM47_04840</name>
</gene>
<feature type="transmembrane region" description="Helical" evidence="12">
    <location>
        <begin position="32"/>
        <end position="50"/>
    </location>
</feature>
<feature type="active site" evidence="9">
    <location>
        <position position="287"/>
    </location>
</feature>
<dbReference type="PIRSF" id="PIRSF005091">
    <property type="entry name" value="Mmb_sulf_HI1246"/>
    <property type="match status" value="1"/>
</dbReference>
<dbReference type="CDD" id="cd16015">
    <property type="entry name" value="LTA_synthase"/>
    <property type="match status" value="1"/>
</dbReference>
<dbReference type="GO" id="GO:0046872">
    <property type="term" value="F:metal ion binding"/>
    <property type="evidence" value="ECO:0007669"/>
    <property type="project" value="UniProtKB-KW"/>
</dbReference>
<evidence type="ECO:0000256" key="6">
    <source>
        <dbReference type="ARBA" id="ARBA00022989"/>
    </source>
</evidence>
<dbReference type="InterPro" id="IPR050448">
    <property type="entry name" value="OpgB/LTA_synthase_biosynth"/>
</dbReference>
<keyword evidence="6 12" id="KW-1133">Transmembrane helix</keyword>
<evidence type="ECO:0000256" key="7">
    <source>
        <dbReference type="ARBA" id="ARBA00023136"/>
    </source>
</evidence>
<dbReference type="InterPro" id="IPR017850">
    <property type="entry name" value="Alkaline_phosphatase_core_sf"/>
</dbReference>
<comment type="subcellular location">
    <subcellularLocation>
        <location evidence="1">Cell membrane</location>
        <topology evidence="1">Multi-pass membrane protein</topology>
    </subcellularLocation>
</comment>
<proteinExistence type="inferred from homology"/>
<dbReference type="PANTHER" id="PTHR47371:SF3">
    <property type="entry name" value="PHOSPHOGLYCEROL TRANSFERASE I"/>
    <property type="match status" value="1"/>
</dbReference>
<evidence type="ECO:0000256" key="8">
    <source>
        <dbReference type="PIRNR" id="PIRNR005091"/>
    </source>
</evidence>
<keyword evidence="7 8" id="KW-0472">Membrane</keyword>
<dbReference type="InterPro" id="IPR012160">
    <property type="entry name" value="LtaS-like"/>
</dbReference>
<dbReference type="EMBL" id="MOXJ01000008">
    <property type="protein sequence ID" value="PDO10836.1"/>
    <property type="molecule type" value="Genomic_DNA"/>
</dbReference>
<dbReference type="InterPro" id="IPR000917">
    <property type="entry name" value="Sulfatase_N"/>
</dbReference>
<dbReference type="AlphaFoldDB" id="A0A2A6E1Z9"/>
<organism evidence="14 15">
    <name type="scientific">Candidatus Reconcilbacillus cellulovorans</name>
    <dbReference type="NCBI Taxonomy" id="1906605"/>
    <lineage>
        <taxon>Bacteria</taxon>
        <taxon>Bacillati</taxon>
        <taxon>Bacillota</taxon>
        <taxon>Bacilli</taxon>
        <taxon>Bacillales</taxon>
        <taxon>Paenibacillaceae</taxon>
        <taxon>Candidatus Reconcilbacillus</taxon>
    </lineage>
</organism>
<keyword evidence="10" id="KW-0479">Metal-binding</keyword>
<feature type="transmembrane region" description="Helical" evidence="12">
    <location>
        <begin position="150"/>
        <end position="169"/>
    </location>
</feature>
<name>A0A2A6E1Z9_9BACL</name>
<evidence type="ECO:0000313" key="14">
    <source>
        <dbReference type="EMBL" id="PDO10836.1"/>
    </source>
</evidence>
<reference evidence="14 15" key="1">
    <citation type="submission" date="2016-12" db="EMBL/GenBank/DDBJ databases">
        <title>Candidatus Reconcilibacillus cellulovorans genome.</title>
        <authorList>
            <person name="Kolinko S."/>
            <person name="Wu Y.-W."/>
            <person name="Tachea F."/>
            <person name="Denzel E."/>
            <person name="Hiras J."/>
            <person name="Baecker N."/>
            <person name="Chan L.J."/>
            <person name="Eichorst S.A."/>
            <person name="Frey D."/>
            <person name="Adams P.D."/>
            <person name="Pray T."/>
            <person name="Tanjore D."/>
            <person name="Petzold C.J."/>
            <person name="Gladden J.M."/>
            <person name="Simmons B.A."/>
            <person name="Singer S.W."/>
        </authorList>
    </citation>
    <scope>NUCLEOTIDE SEQUENCE [LARGE SCALE GENOMIC DNA]</scope>
    <source>
        <strain evidence="14">JTherm</strain>
    </source>
</reference>
<feature type="binding site" evidence="11">
    <location>
        <position position="245"/>
    </location>
    <ligand>
        <name>Mn(2+)</name>
        <dbReference type="ChEBI" id="CHEBI:29035"/>
    </ligand>
</feature>
<feature type="transmembrane region" description="Helical" evidence="12">
    <location>
        <begin position="109"/>
        <end position="129"/>
    </location>
</feature>
<feature type="binding site" evidence="11">
    <location>
        <position position="463"/>
    </location>
    <ligand>
        <name>Mn(2+)</name>
        <dbReference type="ChEBI" id="CHEBI:29035"/>
    </ligand>
</feature>
<comment type="similarity">
    <text evidence="3 8">Belongs to the LTA synthase family.</text>
</comment>
<evidence type="ECO:0000313" key="15">
    <source>
        <dbReference type="Proteomes" id="UP000243688"/>
    </source>
</evidence>
<dbReference type="Proteomes" id="UP000243688">
    <property type="component" value="Unassembled WGS sequence"/>
</dbReference>
<dbReference type="SUPFAM" id="SSF53649">
    <property type="entry name" value="Alkaline phosphatase-like"/>
    <property type="match status" value="1"/>
</dbReference>
<feature type="binding site" evidence="10">
    <location>
        <position position="403"/>
    </location>
    <ligand>
        <name>substrate</name>
    </ligand>
</feature>
<evidence type="ECO:0000256" key="3">
    <source>
        <dbReference type="ARBA" id="ARBA00009983"/>
    </source>
</evidence>
<keyword evidence="5 12" id="KW-0812">Transmembrane</keyword>
<comment type="caution">
    <text evidence="14">The sequence shown here is derived from an EMBL/GenBank/DDBJ whole genome shotgun (WGS) entry which is preliminary data.</text>
</comment>
<evidence type="ECO:0000256" key="11">
    <source>
        <dbReference type="PIRSR" id="PIRSR005091-3"/>
    </source>
</evidence>
<accession>A0A2A6E1Z9</accession>
<protein>
    <recommendedName>
        <fullName evidence="13">Sulfatase N-terminal domain-containing protein</fullName>
    </recommendedName>
</protein>
<dbReference type="Pfam" id="PF00884">
    <property type="entry name" value="Sulfatase"/>
    <property type="match status" value="1"/>
</dbReference>
<evidence type="ECO:0000259" key="13">
    <source>
        <dbReference type="Pfam" id="PF00884"/>
    </source>
</evidence>
<evidence type="ECO:0000256" key="9">
    <source>
        <dbReference type="PIRSR" id="PIRSR005091-1"/>
    </source>
</evidence>
<dbReference type="GO" id="GO:0005886">
    <property type="term" value="C:plasma membrane"/>
    <property type="evidence" value="ECO:0007669"/>
    <property type="project" value="UniProtKB-SubCell"/>
</dbReference>